<feature type="domain" description="N-acetyltransferase" evidence="1">
    <location>
        <begin position="4"/>
        <end position="140"/>
    </location>
</feature>
<dbReference type="Gene3D" id="3.40.630.30">
    <property type="match status" value="1"/>
</dbReference>
<dbReference type="AlphaFoldDB" id="A0A317CGC4"/>
<dbReference type="EMBL" id="QGKL01000019">
    <property type="protein sequence ID" value="PWQ97578.1"/>
    <property type="molecule type" value="Genomic_DNA"/>
</dbReference>
<dbReference type="SUPFAM" id="SSF55729">
    <property type="entry name" value="Acyl-CoA N-acyltransferases (Nat)"/>
    <property type="match status" value="1"/>
</dbReference>
<organism evidence="2 3">
    <name type="scientific">Leucothrix arctica</name>
    <dbReference type="NCBI Taxonomy" id="1481894"/>
    <lineage>
        <taxon>Bacteria</taxon>
        <taxon>Pseudomonadati</taxon>
        <taxon>Pseudomonadota</taxon>
        <taxon>Gammaproteobacteria</taxon>
        <taxon>Thiotrichales</taxon>
        <taxon>Thiotrichaceae</taxon>
        <taxon>Leucothrix</taxon>
    </lineage>
</organism>
<sequence length="140" mass="15545">MFQIRLVTFEGEDEQSIRAIRESVFVNEQGISADIDFDGLDVKAMHALAYLNDIVVGIGRMLDDGHIGRIAILKAYRGQKVGSKIVLSLIDDATKKGYSRVYLGSQKHANGFYQRLGFTAYGEEFMDAGIVHISMEKALV</sequence>
<dbReference type="Proteomes" id="UP000245506">
    <property type="component" value="Unassembled WGS sequence"/>
</dbReference>
<comment type="caution">
    <text evidence="2">The sequence shown here is derived from an EMBL/GenBank/DDBJ whole genome shotgun (WGS) entry which is preliminary data.</text>
</comment>
<gene>
    <name evidence="2" type="ORF">DKT75_06575</name>
</gene>
<keyword evidence="2" id="KW-0808">Transferase</keyword>
<dbReference type="PANTHER" id="PTHR13355">
    <property type="entry name" value="GLUCOSAMINE 6-PHOSPHATE N-ACETYLTRANSFERASE"/>
    <property type="match status" value="1"/>
</dbReference>
<evidence type="ECO:0000259" key="1">
    <source>
        <dbReference type="PROSITE" id="PS51186"/>
    </source>
</evidence>
<dbReference type="RefSeq" id="WP_109822620.1">
    <property type="nucleotide sequence ID" value="NZ_QGKL01000019.1"/>
</dbReference>
<dbReference type="PROSITE" id="PS51186">
    <property type="entry name" value="GNAT"/>
    <property type="match status" value="1"/>
</dbReference>
<evidence type="ECO:0000313" key="3">
    <source>
        <dbReference type="Proteomes" id="UP000245506"/>
    </source>
</evidence>
<dbReference type="InterPro" id="IPR039143">
    <property type="entry name" value="GNPNAT1-like"/>
</dbReference>
<protein>
    <submittedName>
        <fullName evidence="2">GNAT family N-acetyltransferase</fullName>
    </submittedName>
</protein>
<dbReference type="OrthoDB" id="9796171at2"/>
<name>A0A317CGC4_9GAMM</name>
<accession>A0A317CGC4</accession>
<proteinExistence type="predicted"/>
<dbReference type="CDD" id="cd04301">
    <property type="entry name" value="NAT_SF"/>
    <property type="match status" value="1"/>
</dbReference>
<dbReference type="InterPro" id="IPR016181">
    <property type="entry name" value="Acyl_CoA_acyltransferase"/>
</dbReference>
<evidence type="ECO:0000313" key="2">
    <source>
        <dbReference type="EMBL" id="PWQ97578.1"/>
    </source>
</evidence>
<dbReference type="PANTHER" id="PTHR13355:SF11">
    <property type="entry name" value="GLUCOSAMINE 6-PHOSPHATE N-ACETYLTRANSFERASE"/>
    <property type="match status" value="1"/>
</dbReference>
<reference evidence="2 3" key="1">
    <citation type="submission" date="2018-05" db="EMBL/GenBank/DDBJ databases">
        <title>Leucothrix arctica sp. nov., isolated from Arctic seawater.</title>
        <authorList>
            <person name="Choi A."/>
            <person name="Baek K."/>
        </authorList>
    </citation>
    <scope>NUCLEOTIDE SEQUENCE [LARGE SCALE GENOMIC DNA]</scope>
    <source>
        <strain evidence="2 3">IMCC9719</strain>
    </source>
</reference>
<dbReference type="InterPro" id="IPR000182">
    <property type="entry name" value="GNAT_dom"/>
</dbReference>
<dbReference type="GO" id="GO:0004343">
    <property type="term" value="F:glucosamine 6-phosphate N-acetyltransferase activity"/>
    <property type="evidence" value="ECO:0007669"/>
    <property type="project" value="TreeGrafter"/>
</dbReference>
<dbReference type="Pfam" id="PF13673">
    <property type="entry name" value="Acetyltransf_10"/>
    <property type="match status" value="1"/>
</dbReference>
<keyword evidence="3" id="KW-1185">Reference proteome</keyword>